<proteinExistence type="predicted"/>
<name>A0ABV9P051_9FLAO</name>
<dbReference type="Proteomes" id="UP001595885">
    <property type="component" value="Unassembled WGS sequence"/>
</dbReference>
<organism evidence="2 3">
    <name type="scientific">Flavobacterium ponti</name>
    <dbReference type="NCBI Taxonomy" id="665133"/>
    <lineage>
        <taxon>Bacteria</taxon>
        <taxon>Pseudomonadati</taxon>
        <taxon>Bacteroidota</taxon>
        <taxon>Flavobacteriia</taxon>
        <taxon>Flavobacteriales</taxon>
        <taxon>Flavobacteriaceae</taxon>
        <taxon>Flavobacterium</taxon>
    </lineage>
</organism>
<reference evidence="3" key="1">
    <citation type="journal article" date="2019" name="Int. J. Syst. Evol. Microbiol.">
        <title>The Global Catalogue of Microorganisms (GCM) 10K type strain sequencing project: providing services to taxonomists for standard genome sequencing and annotation.</title>
        <authorList>
            <consortium name="The Broad Institute Genomics Platform"/>
            <consortium name="The Broad Institute Genome Sequencing Center for Infectious Disease"/>
            <person name="Wu L."/>
            <person name="Ma J."/>
        </authorList>
    </citation>
    <scope>NUCLEOTIDE SEQUENCE [LARGE SCALE GENOMIC DNA]</scope>
    <source>
        <strain evidence="3">CCUG 50349</strain>
    </source>
</reference>
<protein>
    <submittedName>
        <fullName evidence="2">DUF262 domain-containing protein</fullName>
    </submittedName>
</protein>
<dbReference type="RefSeq" id="WP_379738273.1">
    <property type="nucleotide sequence ID" value="NZ_JBHSGW010000002.1"/>
</dbReference>
<evidence type="ECO:0000259" key="1">
    <source>
        <dbReference type="Pfam" id="PF03235"/>
    </source>
</evidence>
<comment type="caution">
    <text evidence="2">The sequence shown here is derived from an EMBL/GenBank/DDBJ whole genome shotgun (WGS) entry which is preliminary data.</text>
</comment>
<dbReference type="CDD" id="cd16387">
    <property type="entry name" value="ParB_N_Srx"/>
    <property type="match status" value="1"/>
</dbReference>
<evidence type="ECO:0000313" key="3">
    <source>
        <dbReference type="Proteomes" id="UP001595885"/>
    </source>
</evidence>
<dbReference type="InterPro" id="IPR004919">
    <property type="entry name" value="GmrSD_N"/>
</dbReference>
<gene>
    <name evidence="2" type="ORF">ACFO3U_03110</name>
</gene>
<dbReference type="PANTHER" id="PTHR35149">
    <property type="entry name" value="SLL5132 PROTEIN"/>
    <property type="match status" value="1"/>
</dbReference>
<sequence length="557" mass="67420">MENILDLKTVNDLQEFRFLIPSYQRGYRWSSNQIKDLLNDIYEFKPKEVQNSDNKTWYCLQPVVVKKIDDTYFEVIDGQQRLTSIYIILFYLNQQYADDFKQKLFKLEYETRKDSETFLVELNNTTNHNNIDYFYISEAYKTVREWFLEKGNSFNRNEFESNFKFNTRVIWYESTEEDSVAIFTRINIGKIPLTNSELIKALFLNSSNFIDKNEKLRLRQLEIASEWDNIEQTLQKDKIWYFLTENKKSTNRIEFIFELMNDENDGNDLYSTFRFFQKKLKNKNEKLINEFWLQIKRRYQIFCEWYEERELYHKIGYLICVGFTDIKTLYEYNNSMTKSEFKLKLDELIKSSVKNIKLNELQYDDKDDVKRILLLYNIVTMLKTTKDNSYFPFDSFKKDNWDIEHITSVKSEMPDKGREEWLKDAKIFIDPEIDKKDKLKNKIDNFNDFKDNDLFKEIYDEIILHFNSNLKDSDVNDISNLTLLDSSTNRGYKNAVFPIKRKTIINRDKEGVFIPLCTKNVFLKYFSEYPPKISFWTEEDRENYEKDLEKTLSEFLN</sequence>
<dbReference type="PANTHER" id="PTHR35149:SF1">
    <property type="entry name" value="DUF5655 DOMAIN-CONTAINING PROTEIN"/>
    <property type="match status" value="1"/>
</dbReference>
<feature type="domain" description="GmrSD restriction endonucleases N-terminal" evidence="1">
    <location>
        <begin position="14"/>
        <end position="204"/>
    </location>
</feature>
<dbReference type="EMBL" id="JBHSGW010000002">
    <property type="protein sequence ID" value="MFC4738973.1"/>
    <property type="molecule type" value="Genomic_DNA"/>
</dbReference>
<accession>A0ABV9P051</accession>
<dbReference type="Pfam" id="PF03235">
    <property type="entry name" value="GmrSD_N"/>
    <property type="match status" value="1"/>
</dbReference>
<keyword evidence="3" id="KW-1185">Reference proteome</keyword>
<evidence type="ECO:0000313" key="2">
    <source>
        <dbReference type="EMBL" id="MFC4738973.1"/>
    </source>
</evidence>